<dbReference type="GO" id="GO:0042273">
    <property type="term" value="P:ribosomal large subunit biogenesis"/>
    <property type="evidence" value="ECO:0007669"/>
    <property type="project" value="TreeGrafter"/>
</dbReference>
<feature type="region of interest" description="Disordered" evidence="4">
    <location>
        <begin position="553"/>
        <end position="576"/>
    </location>
</feature>
<dbReference type="Pfam" id="PF03715">
    <property type="entry name" value="Noc2"/>
    <property type="match status" value="1"/>
</dbReference>
<comment type="subcellular location">
    <subcellularLocation>
        <location evidence="1">Nucleus</location>
    </subcellularLocation>
</comment>
<dbReference type="AlphaFoldDB" id="A0A0G4HPR4"/>
<dbReference type="InterPro" id="IPR005343">
    <property type="entry name" value="Noc2"/>
</dbReference>
<organism evidence="5">
    <name type="scientific">Chromera velia CCMP2878</name>
    <dbReference type="NCBI Taxonomy" id="1169474"/>
    <lineage>
        <taxon>Eukaryota</taxon>
        <taxon>Sar</taxon>
        <taxon>Alveolata</taxon>
        <taxon>Colpodellida</taxon>
        <taxon>Chromeraceae</taxon>
        <taxon>Chromera</taxon>
    </lineage>
</organism>
<feature type="compositionally biased region" description="Acidic residues" evidence="4">
    <location>
        <begin position="802"/>
        <end position="827"/>
    </location>
</feature>
<reference evidence="5" key="1">
    <citation type="submission" date="2014-11" db="EMBL/GenBank/DDBJ databases">
        <authorList>
            <person name="Otto D Thomas"/>
            <person name="Naeem Raeece"/>
        </authorList>
    </citation>
    <scope>NUCLEOTIDE SEQUENCE</scope>
</reference>
<proteinExistence type="inferred from homology"/>
<evidence type="ECO:0000256" key="2">
    <source>
        <dbReference type="ARBA" id="ARBA00005907"/>
    </source>
</evidence>
<dbReference type="VEuPathDB" id="CryptoDB:Cvel_29923"/>
<keyword evidence="3" id="KW-0539">Nucleus</keyword>
<feature type="region of interest" description="Disordered" evidence="4">
    <location>
        <begin position="124"/>
        <end position="156"/>
    </location>
</feature>
<dbReference type="GO" id="GO:0005654">
    <property type="term" value="C:nucleoplasm"/>
    <property type="evidence" value="ECO:0007669"/>
    <property type="project" value="TreeGrafter"/>
</dbReference>
<evidence type="ECO:0000313" key="5">
    <source>
        <dbReference type="EMBL" id="CEM46232.1"/>
    </source>
</evidence>
<dbReference type="GO" id="GO:0005730">
    <property type="term" value="C:nucleolus"/>
    <property type="evidence" value="ECO:0007669"/>
    <property type="project" value="TreeGrafter"/>
</dbReference>
<feature type="compositionally biased region" description="Acidic residues" evidence="4">
    <location>
        <begin position="757"/>
        <end position="791"/>
    </location>
</feature>
<feature type="region of interest" description="Disordered" evidence="4">
    <location>
        <begin position="720"/>
        <end position="901"/>
    </location>
</feature>
<comment type="similarity">
    <text evidence="2">Belongs to the NOC2 family.</text>
</comment>
<gene>
    <name evidence="5" type="ORF">Cvel_29923</name>
</gene>
<feature type="compositionally biased region" description="Acidic residues" evidence="4">
    <location>
        <begin position="839"/>
        <end position="901"/>
    </location>
</feature>
<dbReference type="EMBL" id="CDMZ01003405">
    <property type="protein sequence ID" value="CEM46232.1"/>
    <property type="molecule type" value="Genomic_DNA"/>
</dbReference>
<name>A0A0G4HPR4_9ALVE</name>
<evidence type="ECO:0000256" key="1">
    <source>
        <dbReference type="ARBA" id="ARBA00004123"/>
    </source>
</evidence>
<evidence type="ECO:0000256" key="4">
    <source>
        <dbReference type="SAM" id="MobiDB-lite"/>
    </source>
</evidence>
<evidence type="ECO:0008006" key="6">
    <source>
        <dbReference type="Google" id="ProtNLM"/>
    </source>
</evidence>
<dbReference type="GO" id="GO:0030691">
    <property type="term" value="C:Noc2p-Noc3p complex"/>
    <property type="evidence" value="ECO:0007669"/>
    <property type="project" value="TreeGrafter"/>
</dbReference>
<sequence>MEGDFESHRKELEALKEQDPDFYRFLLENDRELLEFSQQQPEGSDDEEAEAPAVDRKKKGKKGKAEAEEKEDDRDEAGKRRLTLERIEQIRASAIEKKTMYGLKLLVDAYRSACRAQEAAPDNDMIELKRSDQKTRKKKERAKRDGGQQKHSVSKKETTYVVDDDAAFERVVDLTVTHFFPLIDHHTQSAGKTNTKGGGDGKEKKGKKKGDKGMPFGDLPSSFSAWNRLRFFVKVFTSETTHLIAQVEANAELSEKLVSAFSDPQHLKFVLSLGDLPCERLVARLCRSWALSGFEATRFAAFLALRSLAALSALPEYCLDGAGARKKNDQRSDNLIAAQQVQKLLHMMYKAYLTASGRMGSFRSHVFLRFLENCLVEMLSVDEGLALRFSFGAIRQMASVVRRACNFKGEGAASRRKKSGGEGGQEKAMKKKVRVAEDVNVAIFSWPFIASARLLARVVTCSPKQQQTVQASSGGGSPLPNREGLRSLVFPLYTVLGAAIKLRLGQTAFSPFVFHLLEVLNKVSEASGIYIPISSLLLTLLESLENMLDTNVHSATSEARRQQGNKKKTKAPPKPPELVVTLRLRQEHLKQIAVAEKLLERLIFLIIDHLGLLARHPSFPEVSAPLVAPLRKASKAARSDAVRTSLRSVLRLISESGDVVRKLRSGMSVRGETIGVLLVLPATQVPLAVEREKRWEERREGERKLLEALEEGRRLQRELEAKEEAEKGLTPAQLKRRRQKERREEEAAASGKGLKSEEEEEDDVEMGGEAEEGGEEDEDEDEGEEDSEGEDVLVPFSFDADAHEEEEEDGEEEDGEDDEEEEEEEEGISANGRRQPVKEEEEEEDEDEDEEESEAMSEEGEGEEDEDEDEDDSEGEEDEGEEEEDEEEEEEEDEDDDEDME</sequence>
<feature type="compositionally biased region" description="Basic and acidic residues" evidence="4">
    <location>
        <begin position="142"/>
        <end position="156"/>
    </location>
</feature>
<accession>A0A0G4HPR4</accession>
<evidence type="ECO:0000256" key="3">
    <source>
        <dbReference type="ARBA" id="ARBA00023242"/>
    </source>
</evidence>
<feature type="region of interest" description="Disordered" evidence="4">
    <location>
        <begin position="188"/>
        <end position="216"/>
    </location>
</feature>
<dbReference type="PANTHER" id="PTHR12687">
    <property type="entry name" value="NUCLEOLAR COMPLEX 2 AND RAD4-RELATED"/>
    <property type="match status" value="1"/>
</dbReference>
<feature type="region of interest" description="Disordered" evidence="4">
    <location>
        <begin position="34"/>
        <end position="83"/>
    </location>
</feature>
<dbReference type="GO" id="GO:0030690">
    <property type="term" value="C:Noc1p-Noc2p complex"/>
    <property type="evidence" value="ECO:0007669"/>
    <property type="project" value="TreeGrafter"/>
</dbReference>
<dbReference type="PANTHER" id="PTHR12687:SF4">
    <property type="entry name" value="NUCLEOLAR COMPLEX PROTEIN 2 HOMOLOG"/>
    <property type="match status" value="1"/>
</dbReference>
<protein>
    <recommendedName>
        <fullName evidence="6">Nucleolar complex protein 2 homolog</fullName>
    </recommendedName>
</protein>